<dbReference type="EMBL" id="UINC01001442">
    <property type="protein sequence ID" value="SUZ80803.1"/>
    <property type="molecule type" value="Genomic_DNA"/>
</dbReference>
<evidence type="ECO:0000313" key="3">
    <source>
        <dbReference type="EMBL" id="SUZ80803.1"/>
    </source>
</evidence>
<gene>
    <name evidence="3" type="ORF">METZ01_LOCUS33657</name>
</gene>
<organism evidence="3">
    <name type="scientific">marine metagenome</name>
    <dbReference type="NCBI Taxonomy" id="408172"/>
    <lineage>
        <taxon>unclassified sequences</taxon>
        <taxon>metagenomes</taxon>
        <taxon>ecological metagenomes</taxon>
    </lineage>
</organism>
<evidence type="ECO:0000256" key="1">
    <source>
        <dbReference type="ARBA" id="ARBA00023235"/>
    </source>
</evidence>
<dbReference type="PANTHER" id="PTHR48101">
    <property type="entry name" value="METHYLMALONYL-COA MUTASE, MITOCHONDRIAL-RELATED"/>
    <property type="match status" value="1"/>
</dbReference>
<proteinExistence type="predicted"/>
<dbReference type="Pfam" id="PF01642">
    <property type="entry name" value="MM_CoA_mutase"/>
    <property type="match status" value="1"/>
</dbReference>
<evidence type="ECO:0000259" key="2">
    <source>
        <dbReference type="Pfam" id="PF01642"/>
    </source>
</evidence>
<dbReference type="InterPro" id="IPR016176">
    <property type="entry name" value="Cbl-dep_enz_cat"/>
</dbReference>
<feature type="domain" description="Methylmalonyl-CoA mutase alpha/beta chain catalytic" evidence="2">
    <location>
        <begin position="22"/>
        <end position="518"/>
    </location>
</feature>
<protein>
    <recommendedName>
        <fullName evidence="2">Methylmalonyl-CoA mutase alpha/beta chain catalytic domain-containing protein</fullName>
    </recommendedName>
</protein>
<accession>A0A381QTA8</accession>
<dbReference type="AlphaFoldDB" id="A0A381QTA8"/>
<dbReference type="InterPro" id="IPR006099">
    <property type="entry name" value="MeMalonylCoA_mutase_a/b_cat"/>
</dbReference>
<dbReference type="NCBIfam" id="TIGR00641">
    <property type="entry name" value="acid_CoA_mut_N"/>
    <property type="match status" value="1"/>
</dbReference>
<dbReference type="Gene3D" id="3.20.20.240">
    <property type="entry name" value="Methylmalonyl-CoA mutase"/>
    <property type="match status" value="1"/>
</dbReference>
<dbReference type="GO" id="GO:0004494">
    <property type="term" value="F:methylmalonyl-CoA mutase activity"/>
    <property type="evidence" value="ECO:0007669"/>
    <property type="project" value="InterPro"/>
</dbReference>
<sequence length="526" mass="57514">MTGRPFRTLSGIPVEAVYGDGPLPGEFPYTRGVHPDMYRSRLWTMRMFAGFGTAEDTNARFRELLRSGGTGLSTAFDMPTLMGRDSDHEWALGEVGRAGVAVDTVEDVADLFAGIDLGAVSTSMTINGPAPILLAMYVVVAEESGVERSRLAGTLQNDILKEYQAQKEYLFPPRPSVRLVTDVIRFTTAEMPRWNPVSISGYHIREAGSTAAQELAFTLANGFAYVEAACAAGLPVDSFAPRLSFFFNSHVDFFEEVGKFRAARRIWARWMRDRYGAIDERSLKLRFHTQTAGVSLTAQQPEVNIARVALQALAGVMGGTQSLHTDSHDEALALPSAEAARIALRSQQVIAHETGVASVADPLGGSHYVEWMTDELERRAEEVFAHLDELGEGSLLEGVYAAIESGWFVGEIADAAYRYEREVNAGDRIVVGVNAFTEGNDSRQADLLRIDQETEDLQRRRLDAVRRSRDDQAVVASLSRVAADAAEPTTNLMPALLEAVSVRATLGEVVDVLEGVFGTYVERTVV</sequence>
<keyword evidence="1" id="KW-0413">Isomerase</keyword>
<dbReference type="SUPFAM" id="SSF51703">
    <property type="entry name" value="Cobalamin (vitamin B12)-dependent enzymes"/>
    <property type="match status" value="1"/>
</dbReference>
<dbReference type="PANTHER" id="PTHR48101:SF1">
    <property type="entry name" value="METHYLMALONYL-COA MUTASE, LARGE SUBUNIT"/>
    <property type="match status" value="1"/>
</dbReference>
<name>A0A381QTA8_9ZZZZ</name>
<reference evidence="3" key="1">
    <citation type="submission" date="2018-05" db="EMBL/GenBank/DDBJ databases">
        <authorList>
            <person name="Lanie J.A."/>
            <person name="Ng W.-L."/>
            <person name="Kazmierczak K.M."/>
            <person name="Andrzejewski T.M."/>
            <person name="Davidsen T.M."/>
            <person name="Wayne K.J."/>
            <person name="Tettelin H."/>
            <person name="Glass J.I."/>
            <person name="Rusch D."/>
            <person name="Podicherti R."/>
            <person name="Tsui H.-C.T."/>
            <person name="Winkler M.E."/>
        </authorList>
    </citation>
    <scope>NUCLEOTIDE SEQUENCE</scope>
</reference>
<dbReference type="GO" id="GO:0031419">
    <property type="term" value="F:cobalamin binding"/>
    <property type="evidence" value="ECO:0007669"/>
    <property type="project" value="InterPro"/>
</dbReference>
<dbReference type="InterPro" id="IPR006098">
    <property type="entry name" value="MMCoA_mutase_a_cat"/>
</dbReference>